<proteinExistence type="inferred from homology"/>
<gene>
    <name evidence="2" type="ORF">MUK42_30999</name>
</gene>
<reference evidence="2" key="1">
    <citation type="submission" date="2022-05" db="EMBL/GenBank/DDBJ databases">
        <title>The Musa troglodytarum L. genome provides insights into the mechanism of non-climacteric behaviour and enrichment of carotenoids.</title>
        <authorList>
            <person name="Wang J."/>
        </authorList>
    </citation>
    <scope>NUCLEOTIDE SEQUENCE</scope>
    <source>
        <tissue evidence="2">Leaf</tissue>
    </source>
</reference>
<evidence type="ECO:0000313" key="3">
    <source>
        <dbReference type="Proteomes" id="UP001055439"/>
    </source>
</evidence>
<dbReference type="PANTHER" id="PTHR31374">
    <property type="entry name" value="AUXIN-INDUCED PROTEIN-LIKE-RELATED"/>
    <property type="match status" value="1"/>
</dbReference>
<sequence>MRRSVRGRWRSTEEGEGAARRGYVPVLVGAAAAEEEGGLQRFLVSVEAFKHARFVSLLEMAAGEFGYQQRGVLRIPCDPEHFRRVLKMPIKDRKRQQTCGMRNR</sequence>
<dbReference type="Pfam" id="PF02519">
    <property type="entry name" value="Auxin_inducible"/>
    <property type="match status" value="1"/>
</dbReference>
<evidence type="ECO:0000256" key="1">
    <source>
        <dbReference type="ARBA" id="ARBA00006974"/>
    </source>
</evidence>
<dbReference type="GO" id="GO:0009733">
    <property type="term" value="P:response to auxin"/>
    <property type="evidence" value="ECO:0007669"/>
    <property type="project" value="InterPro"/>
</dbReference>
<protein>
    <submittedName>
        <fullName evidence="2">Auxin responsive protein</fullName>
    </submittedName>
</protein>
<comment type="similarity">
    <text evidence="1">Belongs to the ARG7 family.</text>
</comment>
<dbReference type="AlphaFoldDB" id="A0A9E7FT46"/>
<dbReference type="PANTHER" id="PTHR31374:SF198">
    <property type="entry name" value="AUXIN-RESPONSIVE PROTEIN SAUR72"/>
    <property type="match status" value="1"/>
</dbReference>
<dbReference type="EMBL" id="CP097506">
    <property type="protein sequence ID" value="URD99876.1"/>
    <property type="molecule type" value="Genomic_DNA"/>
</dbReference>
<dbReference type="InterPro" id="IPR003676">
    <property type="entry name" value="SAUR_fam"/>
</dbReference>
<dbReference type="OrthoDB" id="838391at2759"/>
<evidence type="ECO:0000313" key="2">
    <source>
        <dbReference type="EMBL" id="URD99876.1"/>
    </source>
</evidence>
<organism evidence="2 3">
    <name type="scientific">Musa troglodytarum</name>
    <name type="common">fe'i banana</name>
    <dbReference type="NCBI Taxonomy" id="320322"/>
    <lineage>
        <taxon>Eukaryota</taxon>
        <taxon>Viridiplantae</taxon>
        <taxon>Streptophyta</taxon>
        <taxon>Embryophyta</taxon>
        <taxon>Tracheophyta</taxon>
        <taxon>Spermatophyta</taxon>
        <taxon>Magnoliopsida</taxon>
        <taxon>Liliopsida</taxon>
        <taxon>Zingiberales</taxon>
        <taxon>Musaceae</taxon>
        <taxon>Musa</taxon>
    </lineage>
</organism>
<name>A0A9E7FT46_9LILI</name>
<keyword evidence="3" id="KW-1185">Reference proteome</keyword>
<accession>A0A9E7FT46</accession>
<dbReference type="Proteomes" id="UP001055439">
    <property type="component" value="Chromosome 4"/>
</dbReference>